<proteinExistence type="predicted"/>
<keyword evidence="1" id="KW-0812">Transmembrane</keyword>
<dbReference type="OrthoDB" id="9859467at2"/>
<accession>A0A1W2EBG7</accession>
<dbReference type="RefSeq" id="WP_084577709.1">
    <property type="nucleotide sequence ID" value="NZ_CP155572.1"/>
</dbReference>
<dbReference type="Proteomes" id="UP000192738">
    <property type="component" value="Unassembled WGS sequence"/>
</dbReference>
<name>A0A1W2EBG7_9FIRM</name>
<dbReference type="STRING" id="112901.SAMN04488500_12273"/>
<reference evidence="2 3" key="1">
    <citation type="submission" date="2017-04" db="EMBL/GenBank/DDBJ databases">
        <authorList>
            <person name="Afonso C.L."/>
            <person name="Miller P.J."/>
            <person name="Scott M.A."/>
            <person name="Spackman E."/>
            <person name="Goraichik I."/>
            <person name="Dimitrov K.M."/>
            <person name="Suarez D.L."/>
            <person name="Swayne D.E."/>
        </authorList>
    </citation>
    <scope>NUCLEOTIDE SEQUENCE [LARGE SCALE GENOMIC DNA]</scope>
    <source>
        <strain evidence="2 3">DSM 5090</strain>
    </source>
</reference>
<dbReference type="InterPro" id="IPR012902">
    <property type="entry name" value="N_methyl_site"/>
</dbReference>
<dbReference type="AlphaFoldDB" id="A0A1W2EBG7"/>
<keyword evidence="1" id="KW-0472">Membrane</keyword>
<evidence type="ECO:0000256" key="1">
    <source>
        <dbReference type="SAM" id="Phobius"/>
    </source>
</evidence>
<dbReference type="EMBL" id="FWXI01000022">
    <property type="protein sequence ID" value="SMD06428.1"/>
    <property type="molecule type" value="Genomic_DNA"/>
</dbReference>
<evidence type="ECO:0008006" key="4">
    <source>
        <dbReference type="Google" id="ProtNLM"/>
    </source>
</evidence>
<keyword evidence="3" id="KW-1185">Reference proteome</keyword>
<evidence type="ECO:0000313" key="2">
    <source>
        <dbReference type="EMBL" id="SMD06428.1"/>
    </source>
</evidence>
<sequence length="182" mass="20629">MLKLGPSQDGFSLIEIMVWLMLTTILMTALAGVFFSLTNFWFYGDRRYDVQQTANLVMETMANDLRYGSNYNYATHNSANTNEAISFAPEADTAARYIYYIDKTSRQLYRVPGYTAADAELVPGQTGVWAKNINIVKQTDITPIFSINNSSITIAFRVTESSKNQNYNIQTTVTPIREFLVR</sequence>
<protein>
    <recommendedName>
        <fullName evidence="4">Prepilin-type N-terminal cleavage/methylation domain-containing protein</fullName>
    </recommendedName>
</protein>
<keyword evidence="1" id="KW-1133">Transmembrane helix</keyword>
<feature type="transmembrane region" description="Helical" evidence="1">
    <location>
        <begin position="16"/>
        <end position="42"/>
    </location>
</feature>
<evidence type="ECO:0000313" key="3">
    <source>
        <dbReference type="Proteomes" id="UP000192738"/>
    </source>
</evidence>
<organism evidence="2 3">
    <name type="scientific">Sporomusa malonica</name>
    <dbReference type="NCBI Taxonomy" id="112901"/>
    <lineage>
        <taxon>Bacteria</taxon>
        <taxon>Bacillati</taxon>
        <taxon>Bacillota</taxon>
        <taxon>Negativicutes</taxon>
        <taxon>Selenomonadales</taxon>
        <taxon>Sporomusaceae</taxon>
        <taxon>Sporomusa</taxon>
    </lineage>
</organism>
<dbReference type="Pfam" id="PF07963">
    <property type="entry name" value="N_methyl"/>
    <property type="match status" value="1"/>
</dbReference>
<gene>
    <name evidence="2" type="ORF">SAMN04488500_12273</name>
</gene>